<name>A0A6M3IMC0_9ZZZZ</name>
<evidence type="ECO:0000313" key="1">
    <source>
        <dbReference type="EMBL" id="QJA58257.1"/>
    </source>
</evidence>
<protein>
    <submittedName>
        <fullName evidence="1">Uncharacterized protein</fullName>
    </submittedName>
</protein>
<dbReference type="EMBL" id="MT141315">
    <property type="protein sequence ID" value="QJA58257.1"/>
    <property type="molecule type" value="Genomic_DNA"/>
</dbReference>
<dbReference type="AlphaFoldDB" id="A0A6M3IMC0"/>
<dbReference type="EMBL" id="MT141780">
    <property type="protein sequence ID" value="QJA70289.1"/>
    <property type="molecule type" value="Genomic_DNA"/>
</dbReference>
<reference evidence="1" key="1">
    <citation type="submission" date="2020-03" db="EMBL/GenBank/DDBJ databases">
        <title>The deep terrestrial virosphere.</title>
        <authorList>
            <person name="Holmfeldt K."/>
            <person name="Nilsson E."/>
            <person name="Simone D."/>
            <person name="Lopez-Fernandez M."/>
            <person name="Wu X."/>
            <person name="de Brujin I."/>
            <person name="Lundin D."/>
            <person name="Andersson A."/>
            <person name="Bertilsson S."/>
            <person name="Dopson M."/>
        </authorList>
    </citation>
    <scope>NUCLEOTIDE SEQUENCE</scope>
    <source>
        <strain evidence="2">MM415A03824</strain>
        <strain evidence="1">MM415B01477</strain>
    </source>
</reference>
<evidence type="ECO:0000313" key="2">
    <source>
        <dbReference type="EMBL" id="QJA70289.1"/>
    </source>
</evidence>
<accession>A0A6M3IMC0</accession>
<gene>
    <name evidence="2" type="ORF">MM415A03824_0006</name>
    <name evidence="1" type="ORF">MM415B01477_0019</name>
</gene>
<proteinExistence type="predicted"/>
<organism evidence="1">
    <name type="scientific">viral metagenome</name>
    <dbReference type="NCBI Taxonomy" id="1070528"/>
    <lineage>
        <taxon>unclassified sequences</taxon>
        <taxon>metagenomes</taxon>
        <taxon>organismal metagenomes</taxon>
    </lineage>
</organism>
<sequence length="61" mass="7175">MIRQYKQLKVMGLIWLFIRILFSRGNVPVYYHCPESAMDCPLEVEGIEIRETLLGDKVTIF</sequence>